<organism evidence="10 11">
    <name type="scientific">Albula glossodonta</name>
    <name type="common">roundjaw bonefish</name>
    <dbReference type="NCBI Taxonomy" id="121402"/>
    <lineage>
        <taxon>Eukaryota</taxon>
        <taxon>Metazoa</taxon>
        <taxon>Chordata</taxon>
        <taxon>Craniata</taxon>
        <taxon>Vertebrata</taxon>
        <taxon>Euteleostomi</taxon>
        <taxon>Actinopterygii</taxon>
        <taxon>Neopterygii</taxon>
        <taxon>Teleostei</taxon>
        <taxon>Albuliformes</taxon>
        <taxon>Albulidae</taxon>
        <taxon>Albula</taxon>
    </lineage>
</organism>
<dbReference type="EMBL" id="JAFBMS010000121">
    <property type="protein sequence ID" value="KAG9335383.1"/>
    <property type="molecule type" value="Genomic_DNA"/>
</dbReference>
<dbReference type="InterPro" id="IPR057724">
    <property type="entry name" value="TCTN1-3_N"/>
</dbReference>
<dbReference type="GO" id="GO:0036038">
    <property type="term" value="C:MKS complex"/>
    <property type="evidence" value="ECO:0007669"/>
    <property type="project" value="TreeGrafter"/>
</dbReference>
<dbReference type="GO" id="GO:0060271">
    <property type="term" value="P:cilium assembly"/>
    <property type="evidence" value="ECO:0007669"/>
    <property type="project" value="TreeGrafter"/>
</dbReference>
<evidence type="ECO:0000313" key="11">
    <source>
        <dbReference type="Proteomes" id="UP000824540"/>
    </source>
</evidence>
<dbReference type="AlphaFoldDB" id="A0A8T2N555"/>
<comment type="similarity">
    <text evidence="1">Belongs to the tectonic family.</text>
</comment>
<keyword evidence="5" id="KW-0325">Glycoprotein</keyword>
<evidence type="ECO:0000259" key="8">
    <source>
        <dbReference type="Pfam" id="PF07773"/>
    </source>
</evidence>
<feature type="compositionally biased region" description="Low complexity" evidence="6">
    <location>
        <begin position="88"/>
        <end position="113"/>
    </location>
</feature>
<evidence type="ECO:0000256" key="4">
    <source>
        <dbReference type="ARBA" id="ARBA00022794"/>
    </source>
</evidence>
<keyword evidence="11" id="KW-1185">Reference proteome</keyword>
<feature type="domain" description="Tectonic-1-3 N-terminal" evidence="9">
    <location>
        <begin position="124"/>
        <end position="229"/>
    </location>
</feature>
<name>A0A8T2N555_9TELE</name>
<keyword evidence="4" id="KW-0970">Cilium biogenesis/degradation</keyword>
<feature type="domain" description="Tectonic-1-3" evidence="8">
    <location>
        <begin position="261"/>
        <end position="432"/>
    </location>
</feature>
<dbReference type="Pfam" id="PF25752">
    <property type="entry name" value="DUF1619_N"/>
    <property type="match status" value="1"/>
</dbReference>
<evidence type="ECO:0008006" key="12">
    <source>
        <dbReference type="Google" id="ProtNLM"/>
    </source>
</evidence>
<comment type="subunit">
    <text evidence="2">Part of the tectonic-like complex (also named B9 complex).</text>
</comment>
<dbReference type="PANTHER" id="PTHR14611">
    <property type="entry name" value="TECTONIC FAMILY MEMBER"/>
    <property type="match status" value="1"/>
</dbReference>
<evidence type="ECO:0000259" key="9">
    <source>
        <dbReference type="Pfam" id="PF25752"/>
    </source>
</evidence>
<evidence type="ECO:0000256" key="2">
    <source>
        <dbReference type="ARBA" id="ARBA00011495"/>
    </source>
</evidence>
<feature type="signal peptide" evidence="7">
    <location>
        <begin position="1"/>
        <end position="22"/>
    </location>
</feature>
<evidence type="ECO:0000256" key="7">
    <source>
        <dbReference type="SAM" id="SignalP"/>
    </source>
</evidence>
<dbReference type="InterPro" id="IPR040354">
    <property type="entry name" value="TCTN1-3"/>
</dbReference>
<proteinExistence type="inferred from homology"/>
<reference evidence="10" key="1">
    <citation type="thesis" date="2021" institute="BYU ScholarsArchive" country="Provo, UT, USA">
        <title>Applications of and Algorithms for Genome Assembly and Genomic Analyses with an Emphasis on Marine Teleosts.</title>
        <authorList>
            <person name="Pickett B.D."/>
        </authorList>
    </citation>
    <scope>NUCLEOTIDE SEQUENCE</scope>
    <source>
        <strain evidence="10">HI-2016</strain>
    </source>
</reference>
<feature type="chain" id="PRO_5035817320" description="Tectonic-1" evidence="7">
    <location>
        <begin position="23"/>
        <end position="640"/>
    </location>
</feature>
<gene>
    <name evidence="10" type="ORF">JZ751_005305</name>
</gene>
<comment type="caution">
    <text evidence="10">The sequence shown here is derived from an EMBL/GenBank/DDBJ whole genome shotgun (WGS) entry which is preliminary data.</text>
</comment>
<sequence>MDALLWICICSFLGNVILSANAQTDYFNLTTVINNESSTDPLTLLDNTTIEETATASFPVSTGTSVAESTTEYAGTTIPTEPGTEIFTTTDVSVSPDTTPTTSQPPTQIPGSGPLPLSGSLPPPVTDVSSLCPCNLLEGRCDVNCCCDLDCAGDFKLFTQCSVEKLVADPQLCNQDTAQYSLTTTADGSAKVQSSVTQEVNPDVFCIQKANYEAGLSFAPPEVPTEGNFDALFQRFAGFFFSGSTSDSEFSTANEDLQNETGYTFAEVMQTQEATGERGFFRLPAPSGSSQCSDANPAAFLQDQTARCTRSFVLEHDCEVMPSLNLQTYTSFEILSEKTENSTLVGVDLTSITLQSLEGTRSVQDPMDESQSGPALLGTGLGAVCNNVVLQVSYLVMYDETGAVVGATASAVLGAVDESLLPIQQEFTIMFQQQENATVGELPSSGNPGIVRSADGNGGLTLLQNPRAEQSCLGVAGLRAPVRFGVNTISGCTLRLEEVTNCSLVSELILGVLQGTDSPQFVASFGNSPPHAIMDWVPIKNITTETKAGAESCSIPLSLDVEVTWTKYGSLVNPQAQIVSVSEVIKTNTSSLPSLSGGSEVLFISTSVTFTDVSAAAQPGYRAMPTIDAKLPYDFFFPFV</sequence>
<evidence type="ECO:0000256" key="5">
    <source>
        <dbReference type="ARBA" id="ARBA00023180"/>
    </source>
</evidence>
<dbReference type="InterPro" id="IPR011677">
    <property type="entry name" value="TCTN1-3_dom"/>
</dbReference>
<keyword evidence="3 7" id="KW-0732">Signal</keyword>
<evidence type="ECO:0000313" key="10">
    <source>
        <dbReference type="EMBL" id="KAG9335383.1"/>
    </source>
</evidence>
<dbReference type="OrthoDB" id="2104337at2759"/>
<protein>
    <recommendedName>
        <fullName evidence="12">Tectonic-1</fullName>
    </recommendedName>
</protein>
<feature type="domain" description="Tectonic-1-3" evidence="8">
    <location>
        <begin position="458"/>
        <end position="612"/>
    </location>
</feature>
<dbReference type="Proteomes" id="UP000824540">
    <property type="component" value="Unassembled WGS sequence"/>
</dbReference>
<dbReference type="PANTHER" id="PTHR14611:SF1">
    <property type="entry name" value="TECTONIC-1"/>
    <property type="match status" value="1"/>
</dbReference>
<feature type="region of interest" description="Disordered" evidence="6">
    <location>
        <begin position="69"/>
        <end position="113"/>
    </location>
</feature>
<evidence type="ECO:0000256" key="1">
    <source>
        <dbReference type="ARBA" id="ARBA00007633"/>
    </source>
</evidence>
<dbReference type="Pfam" id="PF07773">
    <property type="entry name" value="TCTN_DUF1619"/>
    <property type="match status" value="2"/>
</dbReference>
<evidence type="ECO:0000256" key="3">
    <source>
        <dbReference type="ARBA" id="ARBA00022729"/>
    </source>
</evidence>
<feature type="compositionally biased region" description="Polar residues" evidence="6">
    <location>
        <begin position="69"/>
        <end position="79"/>
    </location>
</feature>
<accession>A0A8T2N555</accession>
<evidence type="ECO:0000256" key="6">
    <source>
        <dbReference type="SAM" id="MobiDB-lite"/>
    </source>
</evidence>
<dbReference type="GO" id="GO:1904491">
    <property type="term" value="P:protein localization to ciliary transition zone"/>
    <property type="evidence" value="ECO:0007669"/>
    <property type="project" value="TreeGrafter"/>
</dbReference>